<dbReference type="InterPro" id="IPR006195">
    <property type="entry name" value="aa-tRNA-synth_II"/>
</dbReference>
<evidence type="ECO:0000256" key="7">
    <source>
        <dbReference type="HAMAP-Rule" id="MF_00555"/>
    </source>
</evidence>
<dbReference type="RefSeq" id="WP_155149000.1">
    <property type="nucleotide sequence ID" value="NZ_JACOPQ010000007.1"/>
</dbReference>
<dbReference type="GO" id="GO:0016740">
    <property type="term" value="F:transferase activity"/>
    <property type="evidence" value="ECO:0007669"/>
    <property type="project" value="UniProtKB-ARBA"/>
</dbReference>
<dbReference type="GO" id="GO:0004071">
    <property type="term" value="F:aspartate-ammonia ligase activity"/>
    <property type="evidence" value="ECO:0007669"/>
    <property type="project" value="UniProtKB-UniRule"/>
</dbReference>
<dbReference type="GO" id="GO:0005524">
    <property type="term" value="F:ATP binding"/>
    <property type="evidence" value="ECO:0007669"/>
    <property type="project" value="UniProtKB-UniRule"/>
</dbReference>
<evidence type="ECO:0000256" key="3">
    <source>
        <dbReference type="ARBA" id="ARBA00022605"/>
    </source>
</evidence>
<dbReference type="AlphaFoldDB" id="A0A8J6MGT7"/>
<comment type="caution">
    <text evidence="10">The sequence shown here is derived from an EMBL/GenBank/DDBJ whole genome shotgun (WGS) entry which is preliminary data.</text>
</comment>
<comment type="subcellular location">
    <subcellularLocation>
        <location evidence="7">Cytoplasm</location>
    </subcellularLocation>
</comment>
<name>A0A8J6MGT7_9FIRM</name>
<protein>
    <recommendedName>
        <fullName evidence="7 8">Aspartate--ammonia ligase</fullName>
        <ecNumber evidence="7 8">6.3.1.1</ecNumber>
    </recommendedName>
    <alternativeName>
        <fullName evidence="7">Asparagine synthetase A</fullName>
    </alternativeName>
</protein>
<dbReference type="EC" id="6.3.1.1" evidence="7 8"/>
<evidence type="ECO:0000313" key="11">
    <source>
        <dbReference type="Proteomes" id="UP000607645"/>
    </source>
</evidence>
<dbReference type="GO" id="GO:0005829">
    <property type="term" value="C:cytosol"/>
    <property type="evidence" value="ECO:0007669"/>
    <property type="project" value="TreeGrafter"/>
</dbReference>
<keyword evidence="4 7" id="KW-0547">Nucleotide-binding</keyword>
<keyword evidence="1 7" id="KW-0963">Cytoplasm</keyword>
<feature type="domain" description="Aminoacyl-transfer RNA synthetases class-II family profile" evidence="9">
    <location>
        <begin position="26"/>
        <end position="328"/>
    </location>
</feature>
<evidence type="ECO:0000256" key="4">
    <source>
        <dbReference type="ARBA" id="ARBA00022741"/>
    </source>
</evidence>
<evidence type="ECO:0000313" key="10">
    <source>
        <dbReference type="EMBL" id="MBC5737418.1"/>
    </source>
</evidence>
<dbReference type="SUPFAM" id="SSF55681">
    <property type="entry name" value="Class II aaRS and biotin synthetases"/>
    <property type="match status" value="1"/>
</dbReference>
<evidence type="ECO:0000259" key="9">
    <source>
        <dbReference type="PROSITE" id="PS50862"/>
    </source>
</evidence>
<sequence length="337" mass="37445">MDKTYIPQGYAPCLNLYDTQKAIALLKRLFEDTLGGALHLRRVSAPLFVEASTGLNDDLSGVERAVSFDIPAAGRDAQVVHSLAKWKRMALYRYQFSVGEGLYTDMNAIRRDEQPDNLHSVYVDQWDWEKVIAPRDRTEDYLKATVTAIVDCLVQTQTTLRSMFPQLTALPLVDGEVSFVSAQELEDRWPDLTAKEREDAWVKEHPTTFLMGIGGPLRSGAPHDGRAPDYDDWALNGDLLLWNEVLGHAIELSSMGIRVSPESLDRQLTAAGCDDRRELPFHKLLLEGKLPLTIGGGIGQSRLCMLLLGKAHIGEVQASVWDDETITACQEAGVVLL</sequence>
<dbReference type="GO" id="GO:0140096">
    <property type="term" value="F:catalytic activity, acting on a protein"/>
    <property type="evidence" value="ECO:0007669"/>
    <property type="project" value="UniProtKB-ARBA"/>
</dbReference>
<organism evidence="10 11">
    <name type="scientific">Lawsonibacter faecis</name>
    <dbReference type="NCBI Taxonomy" id="2763052"/>
    <lineage>
        <taxon>Bacteria</taxon>
        <taxon>Bacillati</taxon>
        <taxon>Bacillota</taxon>
        <taxon>Clostridia</taxon>
        <taxon>Eubacteriales</taxon>
        <taxon>Oscillospiraceae</taxon>
        <taxon>Lawsonibacter</taxon>
    </lineage>
</organism>
<dbReference type="EMBL" id="JACOPQ010000007">
    <property type="protein sequence ID" value="MBC5737418.1"/>
    <property type="molecule type" value="Genomic_DNA"/>
</dbReference>
<comment type="similarity">
    <text evidence="7">Belongs to the class-II aminoacyl-tRNA synthetase family. AsnA subfamily.</text>
</comment>
<dbReference type="PANTHER" id="PTHR30073">
    <property type="entry name" value="ASPARTATE--AMMONIA LIGASE"/>
    <property type="match status" value="1"/>
</dbReference>
<dbReference type="NCBIfam" id="TIGR00669">
    <property type="entry name" value="asnA"/>
    <property type="match status" value="1"/>
</dbReference>
<keyword evidence="2 7" id="KW-0436">Ligase</keyword>
<dbReference type="Gene3D" id="3.30.930.10">
    <property type="entry name" value="Bira Bifunctional Protein, Domain 2"/>
    <property type="match status" value="1"/>
</dbReference>
<dbReference type="InterPro" id="IPR004618">
    <property type="entry name" value="AsnA"/>
</dbReference>
<evidence type="ECO:0000256" key="2">
    <source>
        <dbReference type="ARBA" id="ARBA00022598"/>
    </source>
</evidence>
<dbReference type="HAMAP" id="MF_00555">
    <property type="entry name" value="AsnA"/>
    <property type="match status" value="1"/>
</dbReference>
<dbReference type="Proteomes" id="UP000607645">
    <property type="component" value="Unassembled WGS sequence"/>
</dbReference>
<proteinExistence type="inferred from homology"/>
<evidence type="ECO:0000256" key="5">
    <source>
        <dbReference type="ARBA" id="ARBA00022840"/>
    </source>
</evidence>
<comment type="pathway">
    <text evidence="7">Amino-acid biosynthesis; L-asparagine biosynthesis; L-asparagine from L-aspartate (ammonia route): step 1/1.</text>
</comment>
<evidence type="ECO:0000256" key="1">
    <source>
        <dbReference type="ARBA" id="ARBA00022490"/>
    </source>
</evidence>
<dbReference type="PANTHER" id="PTHR30073:SF5">
    <property type="entry name" value="ASPARTATE--AMMONIA LIGASE"/>
    <property type="match status" value="1"/>
</dbReference>
<dbReference type="InterPro" id="IPR045864">
    <property type="entry name" value="aa-tRNA-synth_II/BPL/LPL"/>
</dbReference>
<dbReference type="GO" id="GO:0070981">
    <property type="term" value="P:L-asparagine biosynthetic process"/>
    <property type="evidence" value="ECO:0007669"/>
    <property type="project" value="UniProtKB-UniRule"/>
</dbReference>
<keyword evidence="11" id="KW-1185">Reference proteome</keyword>
<dbReference type="PIRSF" id="PIRSF001555">
    <property type="entry name" value="Asp_ammon_ligase"/>
    <property type="match status" value="1"/>
</dbReference>
<gene>
    <name evidence="7" type="primary">asnA</name>
    <name evidence="10" type="ORF">H8S62_10420</name>
</gene>
<reference evidence="10" key="1">
    <citation type="submission" date="2020-08" db="EMBL/GenBank/DDBJ databases">
        <title>Genome public.</title>
        <authorList>
            <person name="Liu C."/>
            <person name="Sun Q."/>
        </authorList>
    </citation>
    <scope>NUCLEOTIDE SEQUENCE</scope>
    <source>
        <strain evidence="10">NSJ-52</strain>
    </source>
</reference>
<evidence type="ECO:0000256" key="6">
    <source>
        <dbReference type="ARBA" id="ARBA00022888"/>
    </source>
</evidence>
<dbReference type="Pfam" id="PF03590">
    <property type="entry name" value="AsnA"/>
    <property type="match status" value="1"/>
</dbReference>
<evidence type="ECO:0000256" key="8">
    <source>
        <dbReference type="NCBIfam" id="TIGR00669"/>
    </source>
</evidence>
<keyword evidence="5 7" id="KW-0067">ATP-binding</keyword>
<accession>A0A8J6MGT7</accession>
<keyword evidence="6 7" id="KW-0061">Asparagine biosynthesis</keyword>
<comment type="catalytic activity">
    <reaction evidence="7">
        <text>L-aspartate + NH4(+) + ATP = L-asparagine + AMP + diphosphate + H(+)</text>
        <dbReference type="Rhea" id="RHEA:11372"/>
        <dbReference type="ChEBI" id="CHEBI:15378"/>
        <dbReference type="ChEBI" id="CHEBI:28938"/>
        <dbReference type="ChEBI" id="CHEBI:29991"/>
        <dbReference type="ChEBI" id="CHEBI:30616"/>
        <dbReference type="ChEBI" id="CHEBI:33019"/>
        <dbReference type="ChEBI" id="CHEBI:58048"/>
        <dbReference type="ChEBI" id="CHEBI:456215"/>
        <dbReference type="EC" id="6.3.1.1"/>
    </reaction>
</comment>
<dbReference type="PROSITE" id="PS50862">
    <property type="entry name" value="AA_TRNA_LIGASE_II"/>
    <property type="match status" value="1"/>
</dbReference>
<dbReference type="UniPathway" id="UPA00134">
    <property type="reaction ID" value="UER00194"/>
</dbReference>
<keyword evidence="3 7" id="KW-0028">Amino-acid biosynthesis</keyword>